<dbReference type="InterPro" id="IPR005123">
    <property type="entry name" value="Oxoglu/Fe-dep_dioxygenase_dom"/>
</dbReference>
<name>A0AAD2DSC5_9LAMI</name>
<dbReference type="Proteomes" id="UP000834106">
    <property type="component" value="Chromosome 5"/>
</dbReference>
<dbReference type="InterPro" id="IPR027443">
    <property type="entry name" value="IPNS-like_sf"/>
</dbReference>
<dbReference type="GO" id="GO:0009805">
    <property type="term" value="P:coumarin biosynthetic process"/>
    <property type="evidence" value="ECO:0007669"/>
    <property type="project" value="UniProtKB-ARBA"/>
</dbReference>
<organism evidence="7 8">
    <name type="scientific">Fraxinus pennsylvanica</name>
    <dbReference type="NCBI Taxonomy" id="56036"/>
    <lineage>
        <taxon>Eukaryota</taxon>
        <taxon>Viridiplantae</taxon>
        <taxon>Streptophyta</taxon>
        <taxon>Embryophyta</taxon>
        <taxon>Tracheophyta</taxon>
        <taxon>Spermatophyta</taxon>
        <taxon>Magnoliopsida</taxon>
        <taxon>eudicotyledons</taxon>
        <taxon>Gunneridae</taxon>
        <taxon>Pentapetalae</taxon>
        <taxon>asterids</taxon>
        <taxon>lamiids</taxon>
        <taxon>Lamiales</taxon>
        <taxon>Oleaceae</taxon>
        <taxon>Oleeae</taxon>
        <taxon>Fraxinus</taxon>
    </lineage>
</organism>
<dbReference type="GO" id="GO:0016706">
    <property type="term" value="F:2-oxoglutarate-dependent dioxygenase activity"/>
    <property type="evidence" value="ECO:0007669"/>
    <property type="project" value="UniProtKB-ARBA"/>
</dbReference>
<dbReference type="InterPro" id="IPR026992">
    <property type="entry name" value="DIOX_N"/>
</dbReference>
<gene>
    <name evidence="7" type="ORF">FPE_LOCUS9366</name>
</gene>
<keyword evidence="3 5" id="KW-0560">Oxidoreductase</keyword>
<evidence type="ECO:0000259" key="6">
    <source>
        <dbReference type="PROSITE" id="PS51471"/>
    </source>
</evidence>
<evidence type="ECO:0000256" key="2">
    <source>
        <dbReference type="ARBA" id="ARBA00022723"/>
    </source>
</evidence>
<evidence type="ECO:0000256" key="5">
    <source>
        <dbReference type="RuleBase" id="RU003682"/>
    </source>
</evidence>
<dbReference type="GO" id="GO:0002238">
    <property type="term" value="P:response to molecule of fungal origin"/>
    <property type="evidence" value="ECO:0007669"/>
    <property type="project" value="UniProtKB-ARBA"/>
</dbReference>
<sequence length="421" mass="47019">MSTTKENDPDRNYDRLKQLKEFDESKIGVKGLVDRGLSTIPSFFVHPDSSNPPTNSTRSRHNIPVIDFTSPREILVQKIQESASSFGFFQIINHGIPLATINHLLNSVTSFNELPESEKMKYYSRDMAHGAAFSTNFDLYISKAASWRDTLQLRLAPTPPDWDHVPSSCKEAIIDWDKEVVAIGEKLLGLLCEGLGLGNTDVLKEMSCLEARIMAAHYYPYCPQPELTAGLTSHSDPGVLTVLVQNEVPGLQVKVGEEWVYVEPVEGAIVINIGDILQIMSNDKYISVEHRVLANPCKEPRVSVAVFLNPSLRDKVFGPLLELLSDEKPAHYQQFTFAERARCGSAEKLTPKMEQKINKGDGSIGAVPIHSQVRKIRQEMEKINHPALQQPEIRPVVHEIARQKRSRSPLGLAQRPISVGN</sequence>
<accession>A0AAD2DSC5</accession>
<dbReference type="SUPFAM" id="SSF51197">
    <property type="entry name" value="Clavaminate synthase-like"/>
    <property type="match status" value="1"/>
</dbReference>
<dbReference type="PANTHER" id="PTHR10209">
    <property type="entry name" value="OXIDOREDUCTASE, 2OG-FE II OXYGENASE FAMILY PROTEIN"/>
    <property type="match status" value="1"/>
</dbReference>
<dbReference type="Pfam" id="PF14226">
    <property type="entry name" value="DIOX_N"/>
    <property type="match status" value="1"/>
</dbReference>
<reference evidence="7" key="1">
    <citation type="submission" date="2023-05" db="EMBL/GenBank/DDBJ databases">
        <authorList>
            <person name="Huff M."/>
        </authorList>
    </citation>
    <scope>NUCLEOTIDE SEQUENCE</scope>
</reference>
<evidence type="ECO:0000313" key="8">
    <source>
        <dbReference type="Proteomes" id="UP000834106"/>
    </source>
</evidence>
<dbReference type="GO" id="GO:0046872">
    <property type="term" value="F:metal ion binding"/>
    <property type="evidence" value="ECO:0007669"/>
    <property type="project" value="UniProtKB-KW"/>
</dbReference>
<dbReference type="FunFam" id="2.60.120.330:FF:000026">
    <property type="entry name" value="DIBOA-glucoside dioxygenase BX6"/>
    <property type="match status" value="1"/>
</dbReference>
<dbReference type="PANTHER" id="PTHR10209:SF751">
    <property type="entry name" value="OS06G0255100 PROTEIN"/>
    <property type="match status" value="1"/>
</dbReference>
<evidence type="ECO:0000313" key="7">
    <source>
        <dbReference type="EMBL" id="CAI9761936.1"/>
    </source>
</evidence>
<dbReference type="InterPro" id="IPR044861">
    <property type="entry name" value="IPNS-like_FE2OG_OXY"/>
</dbReference>
<dbReference type="PROSITE" id="PS51471">
    <property type="entry name" value="FE2OG_OXY"/>
    <property type="match status" value="1"/>
</dbReference>
<dbReference type="EMBL" id="OU503040">
    <property type="protein sequence ID" value="CAI9761936.1"/>
    <property type="molecule type" value="Genomic_DNA"/>
</dbReference>
<keyword evidence="8" id="KW-1185">Reference proteome</keyword>
<evidence type="ECO:0000256" key="4">
    <source>
        <dbReference type="ARBA" id="ARBA00023004"/>
    </source>
</evidence>
<keyword evidence="4 5" id="KW-0408">Iron</keyword>
<protein>
    <recommendedName>
        <fullName evidence="6">Fe2OG dioxygenase domain-containing protein</fullName>
    </recommendedName>
</protein>
<evidence type="ECO:0000256" key="1">
    <source>
        <dbReference type="ARBA" id="ARBA00008056"/>
    </source>
</evidence>
<dbReference type="AlphaFoldDB" id="A0AAD2DSC5"/>
<feature type="domain" description="Fe2OG dioxygenase" evidence="6">
    <location>
        <begin position="204"/>
        <end position="310"/>
    </location>
</feature>
<dbReference type="Gene3D" id="2.60.120.330">
    <property type="entry name" value="B-lactam Antibiotic, Isopenicillin N Synthase, Chain"/>
    <property type="match status" value="1"/>
</dbReference>
<proteinExistence type="inferred from homology"/>
<dbReference type="Pfam" id="PF03171">
    <property type="entry name" value="2OG-FeII_Oxy"/>
    <property type="match status" value="1"/>
</dbReference>
<keyword evidence="2 5" id="KW-0479">Metal-binding</keyword>
<evidence type="ECO:0000256" key="3">
    <source>
        <dbReference type="ARBA" id="ARBA00023002"/>
    </source>
</evidence>
<comment type="similarity">
    <text evidence="1 5">Belongs to the iron/ascorbate-dependent oxidoreductase family.</text>
</comment>